<evidence type="ECO:0000256" key="14">
    <source>
        <dbReference type="SAM" id="MobiDB-lite"/>
    </source>
</evidence>
<evidence type="ECO:0000256" key="13">
    <source>
        <dbReference type="ARBA" id="ARBA00030350"/>
    </source>
</evidence>
<evidence type="ECO:0000256" key="12">
    <source>
        <dbReference type="ARBA" id="ARBA00023277"/>
    </source>
</evidence>
<dbReference type="GO" id="GO:0016757">
    <property type="term" value="F:glycosyltransferase activity"/>
    <property type="evidence" value="ECO:0007669"/>
    <property type="project" value="UniProtKB-KW"/>
</dbReference>
<comment type="pathway">
    <text evidence="2">Glycan metabolism.</text>
</comment>
<evidence type="ECO:0000256" key="3">
    <source>
        <dbReference type="ARBA" id="ARBA00007737"/>
    </source>
</evidence>
<evidence type="ECO:0000256" key="7">
    <source>
        <dbReference type="ARBA" id="ARBA00022968"/>
    </source>
</evidence>
<comment type="caution">
    <text evidence="15">The sequence shown here is derived from an EMBL/GenBank/DDBJ whole genome shotgun (WGS) entry which is preliminary data.</text>
</comment>
<evidence type="ECO:0000256" key="4">
    <source>
        <dbReference type="ARBA" id="ARBA00022676"/>
    </source>
</evidence>
<evidence type="ECO:0000256" key="1">
    <source>
        <dbReference type="ARBA" id="ARBA00004606"/>
    </source>
</evidence>
<accession>A0AAP0PBW1</accession>
<keyword evidence="10" id="KW-0325">Glycoprotein</keyword>
<organism evidence="15 16">
    <name type="scientific">Stephania yunnanensis</name>
    <dbReference type="NCBI Taxonomy" id="152371"/>
    <lineage>
        <taxon>Eukaryota</taxon>
        <taxon>Viridiplantae</taxon>
        <taxon>Streptophyta</taxon>
        <taxon>Embryophyta</taxon>
        <taxon>Tracheophyta</taxon>
        <taxon>Spermatophyta</taxon>
        <taxon>Magnoliopsida</taxon>
        <taxon>Ranunculales</taxon>
        <taxon>Menispermaceae</taxon>
        <taxon>Menispermoideae</taxon>
        <taxon>Cissampelideae</taxon>
        <taxon>Stephania</taxon>
    </lineage>
</organism>
<evidence type="ECO:0000313" key="15">
    <source>
        <dbReference type="EMBL" id="KAK9135086.1"/>
    </source>
</evidence>
<keyword evidence="6" id="KW-0812">Transmembrane</keyword>
<keyword evidence="11" id="KW-0294">Fucose metabolism</keyword>
<dbReference type="PANTHER" id="PTHR31741:SF63">
    <property type="entry name" value="O-FUCOSYLTRANSFERASE 37"/>
    <property type="match status" value="1"/>
</dbReference>
<evidence type="ECO:0000256" key="6">
    <source>
        <dbReference type="ARBA" id="ARBA00022692"/>
    </source>
</evidence>
<evidence type="ECO:0000256" key="10">
    <source>
        <dbReference type="ARBA" id="ARBA00023180"/>
    </source>
</evidence>
<dbReference type="GO" id="GO:0005737">
    <property type="term" value="C:cytoplasm"/>
    <property type="evidence" value="ECO:0007669"/>
    <property type="project" value="TreeGrafter"/>
</dbReference>
<evidence type="ECO:0000256" key="2">
    <source>
        <dbReference type="ARBA" id="ARBA00004881"/>
    </source>
</evidence>
<keyword evidence="8" id="KW-1133">Transmembrane helix</keyword>
<name>A0AAP0PBW1_9MAGN</name>
<evidence type="ECO:0000256" key="8">
    <source>
        <dbReference type="ARBA" id="ARBA00022989"/>
    </source>
</evidence>
<dbReference type="InterPro" id="IPR019378">
    <property type="entry name" value="GDP-Fuc_O-FucTrfase"/>
</dbReference>
<dbReference type="Pfam" id="PF10250">
    <property type="entry name" value="O-FucT"/>
    <property type="match status" value="1"/>
</dbReference>
<dbReference type="Proteomes" id="UP001420932">
    <property type="component" value="Unassembled WGS sequence"/>
</dbReference>
<comment type="similarity">
    <text evidence="3">Belongs to the glycosyltransferase GT106 family.</text>
</comment>
<gene>
    <name evidence="15" type="ORF">Syun_014416</name>
</gene>
<dbReference type="GO" id="GO:0016020">
    <property type="term" value="C:membrane"/>
    <property type="evidence" value="ECO:0007669"/>
    <property type="project" value="UniProtKB-SubCell"/>
</dbReference>
<feature type="compositionally biased region" description="Polar residues" evidence="14">
    <location>
        <begin position="369"/>
        <end position="388"/>
    </location>
</feature>
<keyword evidence="12" id="KW-0119">Carbohydrate metabolism</keyword>
<protein>
    <recommendedName>
        <fullName evidence="13">O-fucosyltransferase family protein</fullName>
    </recommendedName>
</protein>
<dbReference type="PANTHER" id="PTHR31741">
    <property type="entry name" value="OS02G0726500 PROTEIN-RELATED"/>
    <property type="match status" value="1"/>
</dbReference>
<sequence length="388" mass="43254">MWVGIAVVEATEGLEAPEAVRGSDLHLHFEALGAPRNARIYYAGGEPFGGTEALEPLKREFPNMITKEALTKGGELDPCANRPSTLAMIDYIVSLSNDVFMPYHGGNMGSVMQGQRTYSGHMKFIMPNKRAMVPFFENKSLLEEEFGKIMKQLHKTSMKPLQFRKYKRVHDVITYPVPKFPEIRGISLTTEMLEVRILFIIDYRKTIDASGCIIANNSFPSGHFAIDLGHENFLLGEIFSQDPLRASDKALTSCGPYKMKEDDAMVYRSPYLTSVNSPLPALSWLKLCLHSLAFDVPLQMRKLWTIYLRALDVTLKWMDLSDEECTIESAKKMAGDVVNFLSGKIFPMTTTITATTTATTTSAPVGPSKESQLESMTTQSRSNDVPPS</sequence>
<evidence type="ECO:0000256" key="9">
    <source>
        <dbReference type="ARBA" id="ARBA00023136"/>
    </source>
</evidence>
<dbReference type="AlphaFoldDB" id="A0AAP0PBW1"/>
<dbReference type="GO" id="GO:0006004">
    <property type="term" value="P:fucose metabolic process"/>
    <property type="evidence" value="ECO:0007669"/>
    <property type="project" value="UniProtKB-KW"/>
</dbReference>
<keyword evidence="4" id="KW-0328">Glycosyltransferase</keyword>
<feature type="region of interest" description="Disordered" evidence="14">
    <location>
        <begin position="357"/>
        <end position="388"/>
    </location>
</feature>
<dbReference type="EMBL" id="JBBNAF010000006">
    <property type="protein sequence ID" value="KAK9135086.1"/>
    <property type="molecule type" value="Genomic_DNA"/>
</dbReference>
<keyword evidence="7" id="KW-0735">Signal-anchor</keyword>
<evidence type="ECO:0000313" key="16">
    <source>
        <dbReference type="Proteomes" id="UP001420932"/>
    </source>
</evidence>
<evidence type="ECO:0000256" key="11">
    <source>
        <dbReference type="ARBA" id="ARBA00023253"/>
    </source>
</evidence>
<reference evidence="15 16" key="1">
    <citation type="submission" date="2024-01" db="EMBL/GenBank/DDBJ databases">
        <title>Genome assemblies of Stephania.</title>
        <authorList>
            <person name="Yang L."/>
        </authorList>
    </citation>
    <scope>NUCLEOTIDE SEQUENCE [LARGE SCALE GENOMIC DNA]</scope>
    <source>
        <strain evidence="15">YNDBR</strain>
        <tissue evidence="15">Leaf</tissue>
    </source>
</reference>
<comment type="subcellular location">
    <subcellularLocation>
        <location evidence="1">Membrane</location>
        <topology evidence="1">Single-pass type II membrane protein</topology>
    </subcellularLocation>
</comment>
<keyword evidence="16" id="KW-1185">Reference proteome</keyword>
<evidence type="ECO:0000256" key="5">
    <source>
        <dbReference type="ARBA" id="ARBA00022679"/>
    </source>
</evidence>
<proteinExistence type="inferred from homology"/>
<keyword evidence="5" id="KW-0808">Transferase</keyword>
<keyword evidence="9" id="KW-0472">Membrane</keyword>